<accession>A0A8J5FLT9</accession>
<organism evidence="3 4">
    <name type="scientific">Zingiber officinale</name>
    <name type="common">Ginger</name>
    <name type="synonym">Amomum zingiber</name>
    <dbReference type="NCBI Taxonomy" id="94328"/>
    <lineage>
        <taxon>Eukaryota</taxon>
        <taxon>Viridiplantae</taxon>
        <taxon>Streptophyta</taxon>
        <taxon>Embryophyta</taxon>
        <taxon>Tracheophyta</taxon>
        <taxon>Spermatophyta</taxon>
        <taxon>Magnoliopsida</taxon>
        <taxon>Liliopsida</taxon>
        <taxon>Zingiberales</taxon>
        <taxon>Zingiberaceae</taxon>
        <taxon>Zingiber</taxon>
    </lineage>
</organism>
<proteinExistence type="predicted"/>
<gene>
    <name evidence="3" type="ORF">ZIOFF_046975</name>
    <name evidence="2" type="ORF">ZIOFF_050159</name>
</gene>
<evidence type="ECO:0008006" key="5">
    <source>
        <dbReference type="Google" id="ProtNLM"/>
    </source>
</evidence>
<feature type="region of interest" description="Disordered" evidence="1">
    <location>
        <begin position="1"/>
        <end position="176"/>
    </location>
</feature>
<evidence type="ECO:0000313" key="2">
    <source>
        <dbReference type="EMBL" id="KAG6488904.1"/>
    </source>
</evidence>
<feature type="compositionally biased region" description="Acidic residues" evidence="1">
    <location>
        <begin position="1"/>
        <end position="12"/>
    </location>
</feature>
<dbReference type="EMBL" id="JACMSC010000013">
    <property type="protein sequence ID" value="KAG6492028.1"/>
    <property type="molecule type" value="Genomic_DNA"/>
</dbReference>
<feature type="compositionally biased region" description="Basic and acidic residues" evidence="1">
    <location>
        <begin position="107"/>
        <end position="131"/>
    </location>
</feature>
<keyword evidence="4" id="KW-1185">Reference proteome</keyword>
<evidence type="ECO:0000313" key="4">
    <source>
        <dbReference type="Proteomes" id="UP000734854"/>
    </source>
</evidence>
<feature type="compositionally biased region" description="Basic and acidic residues" evidence="1">
    <location>
        <begin position="140"/>
        <end position="162"/>
    </location>
</feature>
<evidence type="ECO:0000256" key="1">
    <source>
        <dbReference type="SAM" id="MobiDB-lite"/>
    </source>
</evidence>
<dbReference type="EMBL" id="JACMSC010000014">
    <property type="protein sequence ID" value="KAG6488904.1"/>
    <property type="molecule type" value="Genomic_DNA"/>
</dbReference>
<comment type="caution">
    <text evidence="3">The sequence shown here is derived from an EMBL/GenBank/DDBJ whole genome shotgun (WGS) entry which is preliminary data.</text>
</comment>
<dbReference type="AlphaFoldDB" id="A0A8J5FLT9"/>
<sequence>MASDSDLDEDELLQMALKEQAERDVNYKRPSAKNSKPVVNLIRPPPPPPFMDQSQPQGNPNSNSNPRGKQSRPQQQQQQQRRNPSRGGDDDDGSEVEMLSISSGDEDSSKDRVPPQRGRGGNDRRAPRDDGDTGQDDDEPRSWKRVDEAELSRRVREMRETRAAPSAQEQKPNAIARKGLAHLQSLPRGVEVLDPLGLG</sequence>
<feature type="compositionally biased region" description="Low complexity" evidence="1">
    <location>
        <begin position="53"/>
        <end position="86"/>
    </location>
</feature>
<name>A0A8J5FLT9_ZINOF</name>
<reference evidence="3 4" key="1">
    <citation type="submission" date="2020-08" db="EMBL/GenBank/DDBJ databases">
        <title>Plant Genome Project.</title>
        <authorList>
            <person name="Zhang R.-G."/>
        </authorList>
    </citation>
    <scope>NUCLEOTIDE SEQUENCE [LARGE SCALE GENOMIC DNA]</scope>
    <source>
        <tissue evidence="3">Rhizome</tissue>
    </source>
</reference>
<protein>
    <recommendedName>
        <fullName evidence="5">Exocyst complex component SEC5</fullName>
    </recommendedName>
</protein>
<dbReference type="Proteomes" id="UP000734854">
    <property type="component" value="Unassembled WGS sequence"/>
</dbReference>
<evidence type="ECO:0000313" key="3">
    <source>
        <dbReference type="EMBL" id="KAG6492028.1"/>
    </source>
</evidence>